<keyword evidence="3" id="KW-1185">Reference proteome</keyword>
<dbReference type="EMBL" id="JAUFRC010000001">
    <property type="protein sequence ID" value="MDN3711886.1"/>
    <property type="molecule type" value="Genomic_DNA"/>
</dbReference>
<sequence length="212" mass="22902">MLNFARRHGLFLIAFAMGLVAGLGSYRLAGVDRILIGADVFFAGYLLIIAAKSSRIDPAHFRKRGFEGDEGVPFIAMLSLAAVVVSLGAIVVTMRATDQGFALRPLLALASVPLGWMTIHLVMAFHYAGLWYARDDGGRDAGGLAFPAETPDPELWDFIYYSFTIGMTAQTSDVAVKTTSLRRITVLHGALSYFYNAVILALAVNLALTLGR</sequence>
<keyword evidence="1" id="KW-0472">Membrane</keyword>
<accession>A0ABT8D6I4</accession>
<keyword evidence="1" id="KW-0812">Transmembrane</keyword>
<evidence type="ECO:0000313" key="3">
    <source>
        <dbReference type="Proteomes" id="UP001243846"/>
    </source>
</evidence>
<organism evidence="2 3">
    <name type="scientific">Paracoccus cavernae</name>
    <dbReference type="NCBI Taxonomy" id="1571207"/>
    <lineage>
        <taxon>Bacteria</taxon>
        <taxon>Pseudomonadati</taxon>
        <taxon>Pseudomonadota</taxon>
        <taxon>Alphaproteobacteria</taxon>
        <taxon>Rhodobacterales</taxon>
        <taxon>Paracoccaceae</taxon>
        <taxon>Paracoccus</taxon>
    </lineage>
</organism>
<keyword evidence="1" id="KW-1133">Transmembrane helix</keyword>
<feature type="transmembrane region" description="Helical" evidence="1">
    <location>
        <begin position="190"/>
        <end position="210"/>
    </location>
</feature>
<feature type="transmembrane region" description="Helical" evidence="1">
    <location>
        <begin position="72"/>
        <end position="94"/>
    </location>
</feature>
<dbReference type="RefSeq" id="WP_377785705.1">
    <property type="nucleotide sequence ID" value="NZ_JBHUOC010000001.1"/>
</dbReference>
<feature type="transmembrane region" description="Helical" evidence="1">
    <location>
        <begin position="114"/>
        <end position="133"/>
    </location>
</feature>
<reference evidence="3" key="1">
    <citation type="journal article" date="2019" name="Int. J. Syst. Evol. Microbiol.">
        <title>The Global Catalogue of Microorganisms (GCM) 10K type strain sequencing project: providing services to taxonomists for standard genome sequencing and annotation.</title>
        <authorList>
            <consortium name="The Broad Institute Genomics Platform"/>
            <consortium name="The Broad Institute Genome Sequencing Center for Infectious Disease"/>
            <person name="Wu L."/>
            <person name="Ma J."/>
        </authorList>
    </citation>
    <scope>NUCLEOTIDE SEQUENCE [LARGE SCALE GENOMIC DNA]</scope>
    <source>
        <strain evidence="3">CECT 8482</strain>
    </source>
</reference>
<protein>
    <submittedName>
        <fullName evidence="2">DUF1345 domain-containing protein</fullName>
    </submittedName>
</protein>
<name>A0ABT8D6I4_9RHOB</name>
<evidence type="ECO:0000313" key="2">
    <source>
        <dbReference type="EMBL" id="MDN3711886.1"/>
    </source>
</evidence>
<comment type="caution">
    <text evidence="2">The sequence shown here is derived from an EMBL/GenBank/DDBJ whole genome shotgun (WGS) entry which is preliminary data.</text>
</comment>
<feature type="transmembrane region" description="Helical" evidence="1">
    <location>
        <begin position="34"/>
        <end position="51"/>
    </location>
</feature>
<dbReference type="Pfam" id="PF07077">
    <property type="entry name" value="DUF1345"/>
    <property type="match status" value="1"/>
</dbReference>
<proteinExistence type="predicted"/>
<feature type="transmembrane region" description="Helical" evidence="1">
    <location>
        <begin position="9"/>
        <end position="28"/>
    </location>
</feature>
<evidence type="ECO:0000256" key="1">
    <source>
        <dbReference type="SAM" id="Phobius"/>
    </source>
</evidence>
<gene>
    <name evidence="2" type="ORF">QWZ10_08730</name>
</gene>
<dbReference type="Proteomes" id="UP001243846">
    <property type="component" value="Unassembled WGS sequence"/>
</dbReference>
<dbReference type="InterPro" id="IPR009781">
    <property type="entry name" value="DUF1345"/>
</dbReference>